<reference evidence="1 2" key="1">
    <citation type="submission" date="2019-01" db="EMBL/GenBank/DDBJ databases">
        <title>Draft genome sequences of the type strain Streptomyces sioyaensis DSM 40032 and its novel strain, TM32, a thermotolerant antibiotics-producing actinobacterium.</title>
        <authorList>
            <person name="Nakaew N."/>
            <person name="Lumyong S."/>
            <person name="Sloan W.T."/>
            <person name="Sungthong R."/>
        </authorList>
    </citation>
    <scope>NUCLEOTIDE SEQUENCE [LARGE SCALE GENOMIC DNA]</scope>
    <source>
        <strain evidence="1 2">DSM 40032</strain>
    </source>
</reference>
<evidence type="ECO:0000313" key="1">
    <source>
        <dbReference type="EMBL" id="RXS67624.1"/>
    </source>
</evidence>
<keyword evidence="2" id="KW-1185">Reference proteome</keyword>
<dbReference type="EMBL" id="SDIF01000024">
    <property type="protein sequence ID" value="RXS67624.1"/>
    <property type="molecule type" value="Genomic_DNA"/>
</dbReference>
<dbReference type="GeneID" id="95778609"/>
<evidence type="ECO:0000313" key="2">
    <source>
        <dbReference type="Proteomes" id="UP000289482"/>
    </source>
</evidence>
<comment type="caution">
    <text evidence="1">The sequence shown here is derived from an EMBL/GenBank/DDBJ whole genome shotgun (WGS) entry which is preliminary data.</text>
</comment>
<dbReference type="Proteomes" id="UP000289482">
    <property type="component" value="Unassembled WGS sequence"/>
</dbReference>
<name>A0A4Q1R382_9ACTN</name>
<gene>
    <name evidence="1" type="ORF">EST54_11520</name>
</gene>
<sequence length="199" mass="22370">MIESLNSFTVSVEYARTHTTFLVRADGQREPVARVHREVHYEGLRPYTVTAGPGLTECVGHINEWKAWLPDRTLVGTVEHSRRTNSADRWTFAQHDLGELTGAPVGAGSRLRHASPLRMAFDAVQVNNVLSHRLRFRSDESEGFELSRPAGVRSAYEVTVHDPRVSRLLVLACLAQFNRYVASDPRKNLVDLVSNPLKE</sequence>
<protein>
    <submittedName>
        <fullName evidence="1">Uncharacterized protein</fullName>
    </submittedName>
</protein>
<accession>A0A4Q1R382</accession>
<dbReference type="AlphaFoldDB" id="A0A4Q1R382"/>
<proteinExistence type="predicted"/>
<organism evidence="1 2">
    <name type="scientific">Streptomyces sioyaensis</name>
    <dbReference type="NCBI Taxonomy" id="67364"/>
    <lineage>
        <taxon>Bacteria</taxon>
        <taxon>Bacillati</taxon>
        <taxon>Actinomycetota</taxon>
        <taxon>Actinomycetes</taxon>
        <taxon>Kitasatosporales</taxon>
        <taxon>Streptomycetaceae</taxon>
        <taxon>Streptomyces</taxon>
    </lineage>
</organism>
<dbReference type="RefSeq" id="WP_129247514.1">
    <property type="nucleotide sequence ID" value="NZ_JABZEL010000008.1"/>
</dbReference>